<comment type="caution">
    <text evidence="3">The sequence shown here is derived from an EMBL/GenBank/DDBJ whole genome shotgun (WGS) entry which is preliminary data.</text>
</comment>
<organism evidence="3 4">
    <name type="scientific">Methanothermococcus okinawensis</name>
    <dbReference type="NCBI Taxonomy" id="155863"/>
    <lineage>
        <taxon>Archaea</taxon>
        <taxon>Methanobacteriati</taxon>
        <taxon>Methanobacteriota</taxon>
        <taxon>Methanomada group</taxon>
        <taxon>Methanococci</taxon>
        <taxon>Methanococcales</taxon>
        <taxon>Methanococcaceae</taxon>
        <taxon>Methanothermococcus</taxon>
    </lineage>
</organism>
<dbReference type="Pfam" id="PF05971">
    <property type="entry name" value="Methyltransf_10"/>
    <property type="match status" value="1"/>
</dbReference>
<evidence type="ECO:0000313" key="4">
    <source>
        <dbReference type="Proteomes" id="UP000605144"/>
    </source>
</evidence>
<dbReference type="PANTHER" id="PTHR13393:SF0">
    <property type="entry name" value="RNA N6-ADENOSINE-METHYLTRANSFERASE METTL16"/>
    <property type="match status" value="1"/>
</dbReference>
<accession>A0A833DR62</accession>
<proteinExistence type="predicted"/>
<sequence length="270" mass="31117">MKSLGLKIEDAILLNKDLKKYVFYKNGKIRLDFKNKEGLYLYNKMILKYVFNLEMDFHRDALIPTPINRYLFIKNIFEERSIGNEVQKSHSQIKNILEIGTGSGIIAIMIAKYYNCNVYATEVVKEYIEIAKKNVINNNLEGKVKIIDSRGKIIKGIQELNNKKFDLIISYPPFYSINSVPSKRSFGGAYAKEVELIGGGNYGEDFSLKIIREGMENITNGGIIGLMMPHKPKERRRILEREMKNLGLTLKTDKIKTGKRIRHIIKGYKL</sequence>
<dbReference type="Proteomes" id="UP000605144">
    <property type="component" value="Unassembled WGS sequence"/>
</dbReference>
<protein>
    <submittedName>
        <fullName evidence="3">DUF890 domain-containing protein</fullName>
    </submittedName>
</protein>
<dbReference type="SUPFAM" id="SSF53335">
    <property type="entry name" value="S-adenosyl-L-methionine-dependent methyltransferases"/>
    <property type="match status" value="1"/>
</dbReference>
<dbReference type="InterPro" id="IPR010286">
    <property type="entry name" value="METTL16/RlmF"/>
</dbReference>
<evidence type="ECO:0000256" key="2">
    <source>
        <dbReference type="ARBA" id="ARBA00022679"/>
    </source>
</evidence>
<evidence type="ECO:0000313" key="3">
    <source>
        <dbReference type="EMBL" id="HIP16811.1"/>
    </source>
</evidence>
<dbReference type="InterPro" id="IPR029063">
    <property type="entry name" value="SAM-dependent_MTases_sf"/>
</dbReference>
<name>A0A833DR62_9EURY</name>
<dbReference type="GO" id="GO:0070475">
    <property type="term" value="P:rRNA base methylation"/>
    <property type="evidence" value="ECO:0007669"/>
    <property type="project" value="TreeGrafter"/>
</dbReference>
<dbReference type="AlphaFoldDB" id="A0A833DR62"/>
<dbReference type="CDD" id="cd02440">
    <property type="entry name" value="AdoMet_MTases"/>
    <property type="match status" value="1"/>
</dbReference>
<gene>
    <name evidence="3" type="ORF">EYG76_00710</name>
</gene>
<reference evidence="3" key="1">
    <citation type="journal article" date="2020" name="ISME J.">
        <title>Gammaproteobacteria mediating utilization of methyl-, sulfur- and petroleum organic compounds in deep ocean hydrothermal plumes.</title>
        <authorList>
            <person name="Zhou Z."/>
            <person name="Liu Y."/>
            <person name="Pan J."/>
            <person name="Cron B.R."/>
            <person name="Toner B.M."/>
            <person name="Anantharaman K."/>
            <person name="Breier J.A."/>
            <person name="Dick G.J."/>
            <person name="Li M."/>
        </authorList>
    </citation>
    <scope>NUCLEOTIDE SEQUENCE</scope>
    <source>
        <strain evidence="3">SZUA-1385</strain>
    </source>
</reference>
<keyword evidence="1" id="KW-0489">Methyltransferase</keyword>
<dbReference type="EMBL" id="DQSV01000012">
    <property type="protein sequence ID" value="HIP16811.1"/>
    <property type="molecule type" value="Genomic_DNA"/>
</dbReference>
<dbReference type="GO" id="GO:0052907">
    <property type="term" value="F:23S rRNA (adenine(1618)-N(6))-methyltransferase activity"/>
    <property type="evidence" value="ECO:0007669"/>
    <property type="project" value="TreeGrafter"/>
</dbReference>
<dbReference type="PANTHER" id="PTHR13393">
    <property type="entry name" value="SAM-DEPENDENT METHYLTRANSFERASE"/>
    <property type="match status" value="1"/>
</dbReference>
<keyword evidence="2" id="KW-0808">Transferase</keyword>
<evidence type="ECO:0000256" key="1">
    <source>
        <dbReference type="ARBA" id="ARBA00022603"/>
    </source>
</evidence>
<dbReference type="Gene3D" id="3.40.50.150">
    <property type="entry name" value="Vaccinia Virus protein VP39"/>
    <property type="match status" value="1"/>
</dbReference>